<feature type="domain" description="DUF4283" evidence="3">
    <location>
        <begin position="139"/>
        <end position="219"/>
    </location>
</feature>
<dbReference type="InterPro" id="IPR000477">
    <property type="entry name" value="RT_dom"/>
</dbReference>
<sequence>MASPMETPLNKRLIHENNHQTSNFSPTETASHRPSKIQRTITPQPNQTSISINIPEFMGPIPTIMHHEESAYLPYCPADLQTEEENIHEQPNTKQDPQRSYNYSPRRQSEMHFNNTTPSSPREDPFCMYKEEHIREGVKNCKNSLIGKLLSNKPIIKSIIQNTLLGIWGNPKGFTITETEGGLYHITMENDHDIQRAVKGNPWLIRNSWFMVHTWDRKLNHSDIDFKQVPVWIQIWGLPIHCKTVTMGKHIGSQLGKVEDSALYDYPQQARIVKIKVHLNVEEPIRPGMFIGNPKDGITWVDFRYENIPMFCFTCGIVGHNEDKCNTDQPLPEGSVNTRGPWLRSNVYGKRVNDKRDKRFNSNPMQSVSGGQFSPIPKAMLDMMAKMTLEAEDEETEPAAYKYNSEPKETTTSASINTLIQTSTTAKRKFQRTQGTHQLQAVSETTSHILTTQANLEDKGGGLAIFWSNDVNLNIIGNNERMIDCYVDCGDTFSSWRATGIYGYSKQQQKPMTCDLISALSNTNFHENWLLFGDFNLILNPSEKQGGRNIHDNNSNLFHNTLNNCDLLDLGYQGDKFTWTNNQVNDSHIKERLDRFCATSSWVSKFPRCTNYHLLNYTSDHNPILLVFGTNHDFRDDSHSKTIIKRFENIWIQDPACLQVIKDIWSQDNEETKTKLHLVLNKVYHWGTSTYGHIPKEIKSTQAKILDLKAKPPDRDNINQIKQLETKMDALLFKEEQWWAQRAKANWLQHGDKNSKFFHFKATQRQRKNKINVIQDIHGTNKTYNKDIQLVFQNYFTDLFTSSNPTNMQDTINIMANRVQPQMQEYLSEDFTAAEVSFATHQLKSNAAPGPDGLNAKFYQAYWDTIGGEITQTVLNILNNGGNPEPYNDSFICLIPKNKNPITPADYRPIALCNVILKIITKTIANRIKSVLPEVISPQQSAFLSGRLITDNILIAFETFHHLKHNKNKKKGYVGIKLDMAKAYDRLEWPFIKATLTTMGFPSRLVQTIM</sequence>
<evidence type="ECO:0000256" key="1">
    <source>
        <dbReference type="SAM" id="MobiDB-lite"/>
    </source>
</evidence>
<dbReference type="PANTHER" id="PTHR19446">
    <property type="entry name" value="REVERSE TRANSCRIPTASES"/>
    <property type="match status" value="1"/>
</dbReference>
<organism evidence="5 6">
    <name type="scientific">Trifolium pratense</name>
    <name type="common">Red clover</name>
    <dbReference type="NCBI Taxonomy" id="57577"/>
    <lineage>
        <taxon>Eukaryota</taxon>
        <taxon>Viridiplantae</taxon>
        <taxon>Streptophyta</taxon>
        <taxon>Embryophyta</taxon>
        <taxon>Tracheophyta</taxon>
        <taxon>Spermatophyta</taxon>
        <taxon>Magnoliopsida</taxon>
        <taxon>eudicotyledons</taxon>
        <taxon>Gunneridae</taxon>
        <taxon>Pentapetalae</taxon>
        <taxon>rosids</taxon>
        <taxon>fabids</taxon>
        <taxon>Fabales</taxon>
        <taxon>Fabaceae</taxon>
        <taxon>Papilionoideae</taxon>
        <taxon>50 kb inversion clade</taxon>
        <taxon>NPAAA clade</taxon>
        <taxon>Hologalegina</taxon>
        <taxon>IRL clade</taxon>
        <taxon>Trifolieae</taxon>
        <taxon>Trifolium</taxon>
    </lineage>
</organism>
<dbReference type="CDD" id="cd01650">
    <property type="entry name" value="RT_nLTR_like"/>
    <property type="match status" value="1"/>
</dbReference>
<evidence type="ECO:0000259" key="3">
    <source>
        <dbReference type="Pfam" id="PF14111"/>
    </source>
</evidence>
<gene>
    <name evidence="5" type="ORF">L195_g023629</name>
</gene>
<protein>
    <submittedName>
        <fullName evidence="5">Uncharacterized protein</fullName>
    </submittedName>
</protein>
<dbReference type="Proteomes" id="UP000236291">
    <property type="component" value="Unassembled WGS sequence"/>
</dbReference>
<dbReference type="Pfam" id="PF14111">
    <property type="entry name" value="DUF4283"/>
    <property type="match status" value="1"/>
</dbReference>
<dbReference type="SUPFAM" id="SSF56219">
    <property type="entry name" value="DNase I-like"/>
    <property type="match status" value="1"/>
</dbReference>
<feature type="compositionally biased region" description="Polar residues" evidence="1">
    <location>
        <begin position="37"/>
        <end position="50"/>
    </location>
</feature>
<dbReference type="InterPro" id="IPR043502">
    <property type="entry name" value="DNA/RNA_pol_sf"/>
</dbReference>
<reference evidence="5 6" key="1">
    <citation type="journal article" date="2014" name="Am. J. Bot.">
        <title>Genome assembly and annotation for red clover (Trifolium pratense; Fabaceae).</title>
        <authorList>
            <person name="Istvanek J."/>
            <person name="Jaros M."/>
            <person name="Krenek A."/>
            <person name="Repkova J."/>
        </authorList>
    </citation>
    <scope>NUCLEOTIDE SEQUENCE [LARGE SCALE GENOMIC DNA]</scope>
    <source>
        <strain evidence="6">cv. Tatra</strain>
        <tissue evidence="5">Young leaves</tissue>
    </source>
</reference>
<dbReference type="Gene3D" id="3.60.10.10">
    <property type="entry name" value="Endonuclease/exonuclease/phosphatase"/>
    <property type="match status" value="1"/>
</dbReference>
<dbReference type="Pfam" id="PF14392">
    <property type="entry name" value="zf-CCHC_4"/>
    <property type="match status" value="1"/>
</dbReference>
<feature type="compositionally biased region" description="Polar residues" evidence="1">
    <location>
        <begin position="89"/>
        <end position="120"/>
    </location>
</feature>
<evidence type="ECO:0000313" key="5">
    <source>
        <dbReference type="EMBL" id="PNY00349.1"/>
    </source>
</evidence>
<name>A0A2K3NBD8_TRIPR</name>
<dbReference type="EMBL" id="ASHM01018825">
    <property type="protein sequence ID" value="PNY00349.1"/>
    <property type="molecule type" value="Genomic_DNA"/>
</dbReference>
<dbReference type="Pfam" id="PF00078">
    <property type="entry name" value="RVT_1"/>
    <property type="match status" value="1"/>
</dbReference>
<evidence type="ECO:0000259" key="4">
    <source>
        <dbReference type="Pfam" id="PF14392"/>
    </source>
</evidence>
<dbReference type="InterPro" id="IPR036691">
    <property type="entry name" value="Endo/exonu/phosph_ase_sf"/>
</dbReference>
<feature type="region of interest" description="Disordered" evidence="1">
    <location>
        <begin position="1"/>
        <end position="50"/>
    </location>
</feature>
<feature type="domain" description="Reverse transcriptase" evidence="2">
    <location>
        <begin position="895"/>
        <end position="1007"/>
    </location>
</feature>
<dbReference type="SUPFAM" id="SSF56672">
    <property type="entry name" value="DNA/RNA polymerases"/>
    <property type="match status" value="1"/>
</dbReference>
<evidence type="ECO:0000313" key="6">
    <source>
        <dbReference type="Proteomes" id="UP000236291"/>
    </source>
</evidence>
<accession>A0A2K3NBD8</accession>
<evidence type="ECO:0000259" key="2">
    <source>
        <dbReference type="Pfam" id="PF00078"/>
    </source>
</evidence>
<comment type="caution">
    <text evidence="5">The sequence shown here is derived from an EMBL/GenBank/DDBJ whole genome shotgun (WGS) entry which is preliminary data.</text>
</comment>
<dbReference type="InterPro" id="IPR025836">
    <property type="entry name" value="Zn_knuckle_CX2CX4HX4C"/>
</dbReference>
<dbReference type="InterPro" id="IPR025558">
    <property type="entry name" value="DUF4283"/>
</dbReference>
<feature type="region of interest" description="Disordered" evidence="1">
    <location>
        <begin position="84"/>
        <end position="124"/>
    </location>
</feature>
<reference evidence="5 6" key="2">
    <citation type="journal article" date="2017" name="Front. Plant Sci.">
        <title>Gene Classification and Mining of Molecular Markers Useful in Red Clover (Trifolium pratense) Breeding.</title>
        <authorList>
            <person name="Istvanek J."/>
            <person name="Dluhosova J."/>
            <person name="Dluhos P."/>
            <person name="Patkova L."/>
            <person name="Nedelnik J."/>
            <person name="Repkova J."/>
        </authorList>
    </citation>
    <scope>NUCLEOTIDE SEQUENCE [LARGE SCALE GENOMIC DNA]</scope>
    <source>
        <strain evidence="6">cv. Tatra</strain>
        <tissue evidence="5">Young leaves</tissue>
    </source>
</reference>
<dbReference type="AlphaFoldDB" id="A0A2K3NBD8"/>
<dbReference type="STRING" id="57577.A0A2K3NBD8"/>
<proteinExistence type="predicted"/>
<feature type="domain" description="Zinc knuckle CX2CX4HX4C" evidence="4">
    <location>
        <begin position="281"/>
        <end position="326"/>
    </location>
</feature>
<feature type="compositionally biased region" description="Polar residues" evidence="1">
    <location>
        <begin position="19"/>
        <end position="29"/>
    </location>
</feature>
<feature type="non-terminal residue" evidence="5">
    <location>
        <position position="1010"/>
    </location>
</feature>